<accession>A0A1D2VDS1</accession>
<dbReference type="Proteomes" id="UP000095038">
    <property type="component" value="Unassembled WGS sequence"/>
</dbReference>
<organism evidence="2 3">
    <name type="scientific">Ascoidea rubescens DSM 1968</name>
    <dbReference type="NCBI Taxonomy" id="1344418"/>
    <lineage>
        <taxon>Eukaryota</taxon>
        <taxon>Fungi</taxon>
        <taxon>Dikarya</taxon>
        <taxon>Ascomycota</taxon>
        <taxon>Saccharomycotina</taxon>
        <taxon>Saccharomycetes</taxon>
        <taxon>Ascoideaceae</taxon>
        <taxon>Ascoidea</taxon>
    </lineage>
</organism>
<sequence>MSSLLLTNQVLTILSYILSIFGNFRYLIFGKKGPLDDEDPFHLGITPFTANIFFIFIFWLCLYGVQLAYIIQLFYPDSRGTTSLTKITSTSTRLSVSQVVGWHFTSFNILTFLWAFLFSKNHYILSELIVVINFFNILALFAVHKTYKIQRSDYFFLIHLPTSSIPLAWLFYLLFWNGAVMFHFHENLAARILANIFIWNFLFVPVFVLVTIKDWSFGLANSYLMFALGFGQLGIKVFALQWIFAFIISAVLFFFSVVVATGSTLANIGDGDEHVPGTNTENAPLLPS</sequence>
<protein>
    <submittedName>
        <fullName evidence="2">DUF1774-domain-containing protein</fullName>
    </submittedName>
</protein>
<dbReference type="GeneID" id="30968680"/>
<reference evidence="3" key="1">
    <citation type="submission" date="2016-05" db="EMBL/GenBank/DDBJ databases">
        <title>Comparative genomics of biotechnologically important yeasts.</title>
        <authorList>
            <consortium name="DOE Joint Genome Institute"/>
            <person name="Riley R."/>
            <person name="Haridas S."/>
            <person name="Wolfe K.H."/>
            <person name="Lopes M.R."/>
            <person name="Hittinger C.T."/>
            <person name="Goker M."/>
            <person name="Salamov A."/>
            <person name="Wisecaver J."/>
            <person name="Long T.M."/>
            <person name="Aerts A.L."/>
            <person name="Barry K."/>
            <person name="Choi C."/>
            <person name="Clum A."/>
            <person name="Coughlan A.Y."/>
            <person name="Deshpande S."/>
            <person name="Douglass A.P."/>
            <person name="Hanson S.J."/>
            <person name="Klenk H.-P."/>
            <person name="Labutti K."/>
            <person name="Lapidus A."/>
            <person name="Lindquist E."/>
            <person name="Lipzen A."/>
            <person name="Meier-Kolthoff J.P."/>
            <person name="Ohm R.A."/>
            <person name="Otillar R.P."/>
            <person name="Pangilinan J."/>
            <person name="Peng Y."/>
            <person name="Rokas A."/>
            <person name="Rosa C.A."/>
            <person name="Scheuner C."/>
            <person name="Sibirny A.A."/>
            <person name="Slot J.C."/>
            <person name="Stielow J.B."/>
            <person name="Sun H."/>
            <person name="Kurtzman C.P."/>
            <person name="Blackwell M."/>
            <person name="Grigoriev I.V."/>
            <person name="Jeffries T.W."/>
        </authorList>
    </citation>
    <scope>NUCLEOTIDE SEQUENCE [LARGE SCALE GENOMIC DNA]</scope>
    <source>
        <strain evidence="3">DSM 1968</strain>
    </source>
</reference>
<dbReference type="OrthoDB" id="3342455at2759"/>
<proteinExistence type="predicted"/>
<feature type="transmembrane region" description="Helical" evidence="1">
    <location>
        <begin position="188"/>
        <end position="210"/>
    </location>
</feature>
<dbReference type="AlphaFoldDB" id="A0A1D2VDS1"/>
<name>A0A1D2VDS1_9ASCO</name>
<feature type="transmembrane region" description="Helical" evidence="1">
    <location>
        <begin position="48"/>
        <end position="75"/>
    </location>
</feature>
<dbReference type="Pfam" id="PF08611">
    <property type="entry name" value="DUF1774"/>
    <property type="match status" value="1"/>
</dbReference>
<dbReference type="RefSeq" id="XP_020046083.1">
    <property type="nucleotide sequence ID" value="XM_020195044.1"/>
</dbReference>
<feature type="transmembrane region" description="Helical" evidence="1">
    <location>
        <begin position="123"/>
        <end position="143"/>
    </location>
</feature>
<feature type="transmembrane region" description="Helical" evidence="1">
    <location>
        <begin position="217"/>
        <end position="235"/>
    </location>
</feature>
<dbReference type="InParanoid" id="A0A1D2VDS1"/>
<dbReference type="PANTHER" id="PTHR37992">
    <property type="entry name" value="EXPRESSED PROTEIN"/>
    <property type="match status" value="1"/>
</dbReference>
<feature type="transmembrane region" description="Helical" evidence="1">
    <location>
        <begin position="241"/>
        <end position="260"/>
    </location>
</feature>
<dbReference type="STRING" id="1344418.A0A1D2VDS1"/>
<evidence type="ECO:0000313" key="3">
    <source>
        <dbReference type="Proteomes" id="UP000095038"/>
    </source>
</evidence>
<keyword evidence="1" id="KW-0472">Membrane</keyword>
<keyword evidence="1" id="KW-1133">Transmembrane helix</keyword>
<dbReference type="PANTHER" id="PTHR37992:SF1">
    <property type="entry name" value="DUF1774-DOMAIN-CONTAINING PROTEIN"/>
    <property type="match status" value="1"/>
</dbReference>
<feature type="transmembrane region" description="Helical" evidence="1">
    <location>
        <begin position="155"/>
        <end position="176"/>
    </location>
</feature>
<gene>
    <name evidence="2" type="ORF">ASCRUDRAFT_9008</name>
</gene>
<dbReference type="InterPro" id="IPR013920">
    <property type="entry name" value="DUF1774_fun"/>
</dbReference>
<feature type="transmembrane region" description="Helical" evidence="1">
    <location>
        <begin position="96"/>
        <end position="117"/>
    </location>
</feature>
<feature type="transmembrane region" description="Helical" evidence="1">
    <location>
        <begin position="9"/>
        <end position="28"/>
    </location>
</feature>
<evidence type="ECO:0000256" key="1">
    <source>
        <dbReference type="SAM" id="Phobius"/>
    </source>
</evidence>
<dbReference type="EMBL" id="KV454484">
    <property type="protein sequence ID" value="ODV59776.1"/>
    <property type="molecule type" value="Genomic_DNA"/>
</dbReference>
<keyword evidence="3" id="KW-1185">Reference proteome</keyword>
<evidence type="ECO:0000313" key="2">
    <source>
        <dbReference type="EMBL" id="ODV59776.1"/>
    </source>
</evidence>
<keyword evidence="1" id="KW-0812">Transmembrane</keyword>